<evidence type="ECO:0000313" key="5">
    <source>
        <dbReference type="Proteomes" id="UP000317371"/>
    </source>
</evidence>
<dbReference type="GO" id="GO:0010411">
    <property type="term" value="P:xyloglucan metabolic process"/>
    <property type="evidence" value="ECO:0007669"/>
    <property type="project" value="TreeGrafter"/>
</dbReference>
<gene>
    <name evidence="4" type="ORF">FKZ61_18785</name>
</gene>
<dbReference type="InterPro" id="IPR036278">
    <property type="entry name" value="Sialidase_sf"/>
</dbReference>
<keyword evidence="2" id="KW-0732">Signal</keyword>
<name>A0A540VBA2_9CHLR</name>
<dbReference type="InterPro" id="IPR031778">
    <property type="entry name" value="Sortilin_N"/>
</dbReference>
<evidence type="ECO:0000259" key="3">
    <source>
        <dbReference type="Pfam" id="PF15902"/>
    </source>
</evidence>
<feature type="chain" id="PRO_5021853040" description="Sortilin N-terminal domain-containing protein" evidence="2">
    <location>
        <begin position="28"/>
        <end position="644"/>
    </location>
</feature>
<dbReference type="InParanoid" id="A0A540VBA2"/>
<dbReference type="InterPro" id="IPR052025">
    <property type="entry name" value="Xyloglucanase_GH74"/>
</dbReference>
<dbReference type="SUPFAM" id="SSF50939">
    <property type="entry name" value="Sialidases"/>
    <property type="match status" value="1"/>
</dbReference>
<sequence>MKLGLPILSICLFLSLLFAGCSQVSPAAQRLTWQAGNQGLTPHVPITALAVDPHHERRLFVGAYARENLYLSLDGGETWRPLTRGLLGHPAFTLLFDPVQPAVLWVGTADGLYRGTPDGADLAWSRVAEWPLATAVFDLHADGTGNLYAAGAHPSVWMKEPGQRSGHGGESWRPLAPLPDVGAVLAVATVEGLRDGPDLLLAGTDGHGLFVSRDRGQSWQRAPEIGETFVAALWVAPWDGRFILARTRAGLFRSTDGAASWVRIAGELDGRVDALAADPATRAILLGMSTGQIYRSIDGGERWQAWGEGVGRDGMFNLLAPVPGREQAFYAGTHYGLYRSLDGARSWQPITRTLGSFRATALAQTPDGTLYLGNEDGVYRSRDQGQSWQPQAAGLPPRTVLDLAVAPHDPQVLYAATEGDGLYRSQDGGLTWAQLAWPEAILPQVVVHPREPNRLYVRLAYERVYASDDGGVTWSARWEGMQTTTEIMSLAISPHNPSVIYAGGIVELFKSVDGAQRWQPIGPELVGQSVFYLAVDARSPETVYAGATKGLYRSDDGGITWRPWGDGLADITVTALAFHPAHASRIYAGTKYRGVYASEDGGETWHPAHGGMGQVSVDSLLVSADGRWLYAATDQGFWRATLPR</sequence>
<evidence type="ECO:0000256" key="2">
    <source>
        <dbReference type="SAM" id="SignalP"/>
    </source>
</evidence>
<dbReference type="RefSeq" id="WP_141611706.1">
    <property type="nucleotide sequence ID" value="NZ_VIGC02000029.1"/>
</dbReference>
<dbReference type="Pfam" id="PF02012">
    <property type="entry name" value="BNR"/>
    <property type="match status" value="1"/>
</dbReference>
<dbReference type="Pfam" id="PF15902">
    <property type="entry name" value="Sortilin-Vps10"/>
    <property type="match status" value="1"/>
</dbReference>
<dbReference type="OrthoDB" id="9801859at2"/>
<evidence type="ECO:0000313" key="4">
    <source>
        <dbReference type="EMBL" id="TQE94022.1"/>
    </source>
</evidence>
<comment type="caution">
    <text evidence="4">The sequence shown here is derived from an EMBL/GenBank/DDBJ whole genome shotgun (WGS) entry which is preliminary data.</text>
</comment>
<dbReference type="PANTHER" id="PTHR43739">
    <property type="entry name" value="XYLOGLUCANASE (EUROFUNG)"/>
    <property type="match status" value="1"/>
</dbReference>
<dbReference type="AlphaFoldDB" id="A0A540VBA2"/>
<dbReference type="Proteomes" id="UP000317371">
    <property type="component" value="Unassembled WGS sequence"/>
</dbReference>
<dbReference type="Gene3D" id="2.130.10.10">
    <property type="entry name" value="YVTN repeat-like/Quinoprotein amine dehydrogenase"/>
    <property type="match status" value="4"/>
</dbReference>
<dbReference type="InterPro" id="IPR002860">
    <property type="entry name" value="BNR_rpt"/>
</dbReference>
<dbReference type="InterPro" id="IPR015943">
    <property type="entry name" value="WD40/YVTN_repeat-like_dom_sf"/>
</dbReference>
<feature type="signal peptide" evidence="2">
    <location>
        <begin position="1"/>
        <end position="27"/>
    </location>
</feature>
<dbReference type="CDD" id="cd15482">
    <property type="entry name" value="Sialidase_non-viral"/>
    <property type="match status" value="2"/>
</dbReference>
<dbReference type="PANTHER" id="PTHR43739:SF5">
    <property type="entry name" value="EXO-ALPHA-SIALIDASE"/>
    <property type="match status" value="1"/>
</dbReference>
<keyword evidence="1" id="KW-0677">Repeat</keyword>
<dbReference type="PROSITE" id="PS51257">
    <property type="entry name" value="PROKAR_LIPOPROTEIN"/>
    <property type="match status" value="1"/>
</dbReference>
<keyword evidence="5" id="KW-1185">Reference proteome</keyword>
<dbReference type="EMBL" id="VIGC01000029">
    <property type="protein sequence ID" value="TQE94022.1"/>
    <property type="molecule type" value="Genomic_DNA"/>
</dbReference>
<feature type="domain" description="Sortilin N-terminal" evidence="3">
    <location>
        <begin position="378"/>
        <end position="457"/>
    </location>
</feature>
<reference evidence="4 5" key="1">
    <citation type="submission" date="2019-06" db="EMBL/GenBank/DDBJ databases">
        <title>Genome sequence of Litorilinea aerophila BAA-2444.</title>
        <authorList>
            <person name="Maclea K.S."/>
            <person name="Maurais E.G."/>
            <person name="Iannazzi L.C."/>
        </authorList>
    </citation>
    <scope>NUCLEOTIDE SEQUENCE [LARGE SCALE GENOMIC DNA]</scope>
    <source>
        <strain evidence="4 5">ATCC BAA-2444</strain>
    </source>
</reference>
<accession>A0A540VBA2</accession>
<proteinExistence type="predicted"/>
<protein>
    <recommendedName>
        <fullName evidence="3">Sortilin N-terminal domain-containing protein</fullName>
    </recommendedName>
</protein>
<dbReference type="SUPFAM" id="SSF110296">
    <property type="entry name" value="Oligoxyloglucan reducing end-specific cellobiohydrolase"/>
    <property type="match status" value="3"/>
</dbReference>
<organism evidence="4 5">
    <name type="scientific">Litorilinea aerophila</name>
    <dbReference type="NCBI Taxonomy" id="1204385"/>
    <lineage>
        <taxon>Bacteria</taxon>
        <taxon>Bacillati</taxon>
        <taxon>Chloroflexota</taxon>
        <taxon>Caldilineae</taxon>
        <taxon>Caldilineales</taxon>
        <taxon>Caldilineaceae</taxon>
        <taxon>Litorilinea</taxon>
    </lineage>
</organism>
<evidence type="ECO:0000256" key="1">
    <source>
        <dbReference type="ARBA" id="ARBA00022737"/>
    </source>
</evidence>